<keyword evidence="3" id="KW-0274">FAD</keyword>
<organism evidence="6 7">
    <name type="scientific">Madurella fahalii</name>
    <dbReference type="NCBI Taxonomy" id="1157608"/>
    <lineage>
        <taxon>Eukaryota</taxon>
        <taxon>Fungi</taxon>
        <taxon>Dikarya</taxon>
        <taxon>Ascomycota</taxon>
        <taxon>Pezizomycotina</taxon>
        <taxon>Sordariomycetes</taxon>
        <taxon>Sordariomycetidae</taxon>
        <taxon>Sordariales</taxon>
        <taxon>Sordariales incertae sedis</taxon>
        <taxon>Madurella</taxon>
    </lineage>
</organism>
<comment type="caution">
    <text evidence="6">The sequence shown here is derived from an EMBL/GenBank/DDBJ whole genome shotgun (WGS) entry which is preliminary data.</text>
</comment>
<name>A0ABQ0GAN8_9PEZI</name>
<reference evidence="6 7" key="1">
    <citation type="submission" date="2024-09" db="EMBL/GenBank/DDBJ databases">
        <title>Itraconazole resistance in Madurella fahalii resulting from another homologue of gene encoding cytochrome P450 14-alpha sterol demethylase (CYP51).</title>
        <authorList>
            <person name="Yoshioka I."/>
            <person name="Fahal A.H."/>
            <person name="Kaneko S."/>
            <person name="Yaguchi T."/>
        </authorList>
    </citation>
    <scope>NUCLEOTIDE SEQUENCE [LARGE SCALE GENOMIC DNA]</scope>
    <source>
        <strain evidence="6 7">IFM 68171</strain>
    </source>
</reference>
<evidence type="ECO:0000256" key="1">
    <source>
        <dbReference type="ARBA" id="ARBA00001974"/>
    </source>
</evidence>
<evidence type="ECO:0000313" key="7">
    <source>
        <dbReference type="Proteomes" id="UP001628179"/>
    </source>
</evidence>
<dbReference type="PANTHER" id="PTHR43004:SF19">
    <property type="entry name" value="BINDING MONOOXYGENASE, PUTATIVE (JCVI)-RELATED"/>
    <property type="match status" value="1"/>
</dbReference>
<dbReference type="SUPFAM" id="SSF51905">
    <property type="entry name" value="FAD/NAD(P)-binding domain"/>
    <property type="match status" value="1"/>
</dbReference>
<dbReference type="PANTHER" id="PTHR43004">
    <property type="entry name" value="TRK SYSTEM POTASSIUM UPTAKE PROTEIN"/>
    <property type="match status" value="1"/>
</dbReference>
<dbReference type="Proteomes" id="UP001628179">
    <property type="component" value="Unassembled WGS sequence"/>
</dbReference>
<evidence type="ECO:0000256" key="4">
    <source>
        <dbReference type="ARBA" id="ARBA00023002"/>
    </source>
</evidence>
<dbReference type="Gene3D" id="3.50.50.60">
    <property type="entry name" value="FAD/NAD(P)-binding domain"/>
    <property type="match status" value="1"/>
</dbReference>
<keyword evidence="2" id="KW-0285">Flavoprotein</keyword>
<evidence type="ECO:0000256" key="3">
    <source>
        <dbReference type="ARBA" id="ARBA00022827"/>
    </source>
</evidence>
<evidence type="ECO:0000256" key="2">
    <source>
        <dbReference type="ARBA" id="ARBA00022630"/>
    </source>
</evidence>
<gene>
    <name evidence="6" type="ORF">MFIFM68171_05037</name>
</gene>
<evidence type="ECO:0000313" key="6">
    <source>
        <dbReference type="EMBL" id="GAB1314827.1"/>
    </source>
</evidence>
<evidence type="ECO:0000259" key="5">
    <source>
        <dbReference type="Pfam" id="PF01494"/>
    </source>
</evidence>
<proteinExistence type="predicted"/>
<sequence>MTHECDVLIVGAGPVGTALALELALHHVSFRIIDQAPVRSDKSRSLVVQPRTLELLNRHGAVDTLIHRGRSIHGGSMYVGKQAAVGFDLDNLGIMGTKFPLPLNVSQAETERFLEECLSKYDISVQRPFTATEIVQDKDGVTTTLKTPDGKVDIIRAKYVVGCDGAHSVVRKAANLTFKGAPYPQDFILCDVHLRDSNLLQDHIGLHLGSKGVLALFPFDNEIIRLVASGYQITPDTKGEPTLEQFQTYFTATTPPGSGTLYDPIWIARFRLHHRGVNRYRDGRLFVAGDAAHIHSPAGGQGMNAGIQDAINLGWKLALALELLRDNGNKSTSSPSAARAEALLDSYDAERHPIGRALLKRTDRIFSFVSTANPFYVPIRNFVVRYVMPILARSAKRRHSFYQFISELGITYRGSSKIVGTAKGFRGPVRGGDRLPDGRLLLRVEGAEAARETTLHRVCVGRAHHFLLFAAGAEAGGSSAGKAPDKDQLVAAGEEVMRAFGSEIQVHYIQTGGVRLSSRAAEWYTDPEGSLHGRFGFGCPGYVLVRPDGYIAHIGPLAKLDQLISFLK</sequence>
<keyword evidence="7" id="KW-1185">Reference proteome</keyword>
<feature type="domain" description="FAD-binding" evidence="5">
    <location>
        <begin position="4"/>
        <end position="361"/>
    </location>
</feature>
<accession>A0ABQ0GAN8</accession>
<dbReference type="InterPro" id="IPR050641">
    <property type="entry name" value="RIFMO-like"/>
</dbReference>
<protein>
    <recommendedName>
        <fullName evidence="5">FAD-binding domain-containing protein</fullName>
    </recommendedName>
</protein>
<dbReference type="Pfam" id="PF01494">
    <property type="entry name" value="FAD_binding_3"/>
    <property type="match status" value="1"/>
</dbReference>
<comment type="cofactor">
    <cofactor evidence="1">
        <name>FAD</name>
        <dbReference type="ChEBI" id="CHEBI:57692"/>
    </cofactor>
</comment>
<dbReference type="Gene3D" id="3.30.70.2450">
    <property type="match status" value="1"/>
</dbReference>
<dbReference type="RefSeq" id="XP_070916558.1">
    <property type="nucleotide sequence ID" value="XM_071060457.1"/>
</dbReference>
<dbReference type="InterPro" id="IPR036188">
    <property type="entry name" value="FAD/NAD-bd_sf"/>
</dbReference>
<dbReference type="EMBL" id="BAAFSV010000002">
    <property type="protein sequence ID" value="GAB1314827.1"/>
    <property type="molecule type" value="Genomic_DNA"/>
</dbReference>
<dbReference type="PRINTS" id="PR00420">
    <property type="entry name" value="RNGMNOXGNASE"/>
</dbReference>
<dbReference type="InterPro" id="IPR002938">
    <property type="entry name" value="FAD-bd"/>
</dbReference>
<dbReference type="GeneID" id="98175780"/>
<dbReference type="Gene3D" id="3.40.30.120">
    <property type="match status" value="1"/>
</dbReference>
<keyword evidence="4" id="KW-0560">Oxidoreductase</keyword>